<evidence type="ECO:0000256" key="2">
    <source>
        <dbReference type="ARBA" id="ARBA00022801"/>
    </source>
</evidence>
<evidence type="ECO:0000259" key="4">
    <source>
        <dbReference type="PROSITE" id="PS51770"/>
    </source>
</evidence>
<dbReference type="PANTHER" id="PTHR11049">
    <property type="entry name" value="ACYL COENZYME A THIOESTER HYDROLASE"/>
    <property type="match status" value="1"/>
</dbReference>
<evidence type="ECO:0000256" key="3">
    <source>
        <dbReference type="PROSITE-ProRule" id="PRU01106"/>
    </source>
</evidence>
<dbReference type="PROSITE" id="PS51770">
    <property type="entry name" value="HOTDOG_ACOT"/>
    <property type="match status" value="1"/>
</dbReference>
<dbReference type="InterPro" id="IPR033120">
    <property type="entry name" value="HOTDOG_ACOT"/>
</dbReference>
<gene>
    <name evidence="5" type="ORF">AUL39_04965</name>
</gene>
<dbReference type="InterPro" id="IPR040170">
    <property type="entry name" value="Cytosol_ACT"/>
</dbReference>
<dbReference type="InterPro" id="IPR029069">
    <property type="entry name" value="HotDog_dom_sf"/>
</dbReference>
<feature type="domain" description="HotDog ACOT-type" evidence="4">
    <location>
        <begin position="14"/>
        <end position="126"/>
    </location>
</feature>
<name>A0A124EGR8_TRASO</name>
<dbReference type="Pfam" id="PF03061">
    <property type="entry name" value="4HBT"/>
    <property type="match status" value="1"/>
</dbReference>
<evidence type="ECO:0000256" key="1">
    <source>
        <dbReference type="ARBA" id="ARBA00010458"/>
    </source>
</evidence>
<comment type="caution">
    <text evidence="5">The sequence shown here is derived from an EMBL/GenBank/DDBJ whole genome shotgun (WGS) entry which is preliminary data.</text>
</comment>
<evidence type="ECO:0000313" key="6">
    <source>
        <dbReference type="Proteomes" id="UP000054078"/>
    </source>
</evidence>
<protein>
    <submittedName>
        <fullName evidence="5">Acyl-CoA thioesterase</fullName>
    </submittedName>
</protein>
<dbReference type="InterPro" id="IPR006683">
    <property type="entry name" value="Thioestr_dom"/>
</dbReference>
<organism evidence="5 6">
    <name type="scientific">Tractidigestivibacter scatoligenes</name>
    <name type="common">Olsenella scatoligenes</name>
    <dbReference type="NCBI Taxonomy" id="1299998"/>
    <lineage>
        <taxon>Bacteria</taxon>
        <taxon>Bacillati</taxon>
        <taxon>Actinomycetota</taxon>
        <taxon>Coriobacteriia</taxon>
        <taxon>Coriobacteriales</taxon>
        <taxon>Atopobiaceae</taxon>
        <taxon>Tractidigestivibacter</taxon>
    </lineage>
</organism>
<keyword evidence="2 3" id="KW-0378">Hydrolase</keyword>
<dbReference type="OrthoDB" id="9809430at2"/>
<dbReference type="AlphaFoldDB" id="A0A124EGR8"/>
<dbReference type="SUPFAM" id="SSF54637">
    <property type="entry name" value="Thioesterase/thiol ester dehydrase-isomerase"/>
    <property type="match status" value="1"/>
</dbReference>
<proteinExistence type="inferred from homology"/>
<dbReference type="GO" id="GO:0052816">
    <property type="term" value="F:long-chain fatty acyl-CoA hydrolase activity"/>
    <property type="evidence" value="ECO:0007669"/>
    <property type="project" value="TreeGrafter"/>
</dbReference>
<evidence type="ECO:0000313" key="5">
    <source>
        <dbReference type="EMBL" id="KUH58362.1"/>
    </source>
</evidence>
<dbReference type="GO" id="GO:0006637">
    <property type="term" value="P:acyl-CoA metabolic process"/>
    <property type="evidence" value="ECO:0007669"/>
    <property type="project" value="TreeGrafter"/>
</dbReference>
<dbReference type="EMBL" id="LOJF01000009">
    <property type="protein sequence ID" value="KUH58362.1"/>
    <property type="molecule type" value="Genomic_DNA"/>
</dbReference>
<dbReference type="GO" id="GO:0005737">
    <property type="term" value="C:cytoplasm"/>
    <property type="evidence" value="ECO:0007669"/>
    <property type="project" value="TreeGrafter"/>
</dbReference>
<accession>A0A124EGR8</accession>
<dbReference type="Proteomes" id="UP000054078">
    <property type="component" value="Unassembled WGS sequence"/>
</dbReference>
<dbReference type="CDD" id="cd03442">
    <property type="entry name" value="BFIT_BACH"/>
    <property type="match status" value="1"/>
</dbReference>
<dbReference type="Gene3D" id="3.10.129.10">
    <property type="entry name" value="Hotdog Thioesterase"/>
    <property type="match status" value="1"/>
</dbReference>
<dbReference type="RefSeq" id="WP_032111773.1">
    <property type="nucleotide sequence ID" value="NZ_LOJF01000009.1"/>
</dbReference>
<keyword evidence="6" id="KW-1185">Reference proteome</keyword>
<dbReference type="STRING" id="1299998.AUL39_04965"/>
<reference evidence="5 6" key="1">
    <citation type="submission" date="2015-12" db="EMBL/GenBank/DDBJ databases">
        <title>Draft Genome Sequence of Olsenella scatoligenes SK9K4T; a Producer of 3-Methylindole- (skatole) and 4-Methylphenol- (p-cresol) Isolated from Pig Feces.</title>
        <authorList>
            <person name="Li X."/>
            <person name="Borg B."/>
            <person name="Canibe N."/>
        </authorList>
    </citation>
    <scope>NUCLEOTIDE SEQUENCE [LARGE SCALE GENOMIC DNA]</scope>
    <source>
        <strain evidence="5 6">SK9K4</strain>
    </source>
</reference>
<comment type="similarity">
    <text evidence="1">Belongs to the acyl coenzyme A hydrolase family.</text>
</comment>
<sequence length="165" mass="18489">MAERTYSKGKKSVSDSLTESIKSVRYEDINGVNRLFGGRLMEWIDETAGIAARRHCGGDVTTACVDQLTFKHPAFLNDVVVIVAAVTYVGHTSMEVRVDSYAEDVHTGERRLINVAYLTEVCVDEKGKPTPVEYGLSLETDEERRENQDALKRIIFRKTRAAEGF</sequence>